<dbReference type="PANTHER" id="PTHR31650:SF1">
    <property type="entry name" value="WAX ESTER SYNTHASE_DIACYLGLYCEROL ACYLTRANSFERASE 4-RELATED"/>
    <property type="match status" value="1"/>
</dbReference>
<feature type="region of interest" description="Disordered" evidence="11">
    <location>
        <begin position="223"/>
        <end position="245"/>
    </location>
</feature>
<name>A0A379LXU2_9NOCA</name>
<protein>
    <recommendedName>
        <fullName evidence="4">diacylglycerol O-acyltransferase</fullName>
        <ecNumber evidence="4">2.3.1.20</ecNumber>
    </recommendedName>
</protein>
<dbReference type="InterPro" id="IPR009721">
    <property type="entry name" value="O-acyltransferase_WSD1_C"/>
</dbReference>
<evidence type="ECO:0000256" key="2">
    <source>
        <dbReference type="ARBA" id="ARBA00005189"/>
    </source>
</evidence>
<feature type="region of interest" description="Disordered" evidence="11">
    <location>
        <begin position="472"/>
        <end position="491"/>
    </location>
</feature>
<dbReference type="OrthoDB" id="4506402at2"/>
<dbReference type="AlphaFoldDB" id="A0A379LXU2"/>
<dbReference type="GO" id="GO:0006071">
    <property type="term" value="P:glycerol metabolic process"/>
    <property type="evidence" value="ECO:0007669"/>
    <property type="project" value="UniProtKB-KW"/>
</dbReference>
<comment type="pathway">
    <text evidence="1">Glycerolipid metabolism; triacylglycerol biosynthesis.</text>
</comment>
<accession>A0A379LXU2</accession>
<comment type="catalytic activity">
    <reaction evidence="10">
        <text>an acyl-CoA + a 1,2-diacyl-sn-glycerol = a triacyl-sn-glycerol + CoA</text>
        <dbReference type="Rhea" id="RHEA:10868"/>
        <dbReference type="ChEBI" id="CHEBI:17815"/>
        <dbReference type="ChEBI" id="CHEBI:57287"/>
        <dbReference type="ChEBI" id="CHEBI:58342"/>
        <dbReference type="ChEBI" id="CHEBI:64615"/>
        <dbReference type="EC" id="2.3.1.20"/>
    </reaction>
</comment>
<dbReference type="Proteomes" id="UP000254569">
    <property type="component" value="Unassembled WGS sequence"/>
</dbReference>
<evidence type="ECO:0000256" key="11">
    <source>
        <dbReference type="SAM" id="MobiDB-lite"/>
    </source>
</evidence>
<dbReference type="Pfam" id="PF03007">
    <property type="entry name" value="WS_DGAT_cat"/>
    <property type="match status" value="1"/>
</dbReference>
<keyword evidence="15" id="KW-1185">Reference proteome</keyword>
<dbReference type="InterPro" id="IPR045034">
    <property type="entry name" value="O-acyltransferase_WSD1-like"/>
</dbReference>
<dbReference type="GO" id="GO:0071731">
    <property type="term" value="P:response to nitric oxide"/>
    <property type="evidence" value="ECO:0007669"/>
    <property type="project" value="TreeGrafter"/>
</dbReference>
<evidence type="ECO:0000259" key="13">
    <source>
        <dbReference type="Pfam" id="PF06974"/>
    </source>
</evidence>
<evidence type="ECO:0000256" key="1">
    <source>
        <dbReference type="ARBA" id="ARBA00004771"/>
    </source>
</evidence>
<evidence type="ECO:0000256" key="5">
    <source>
        <dbReference type="ARBA" id="ARBA00022516"/>
    </source>
</evidence>
<dbReference type="GO" id="GO:0019432">
    <property type="term" value="P:triglyceride biosynthetic process"/>
    <property type="evidence" value="ECO:0007669"/>
    <property type="project" value="UniProtKB-UniPathway"/>
</dbReference>
<proteinExistence type="inferred from homology"/>
<dbReference type="Pfam" id="PF06974">
    <property type="entry name" value="WS_DGAT_C"/>
    <property type="match status" value="1"/>
</dbReference>
<evidence type="ECO:0000313" key="14">
    <source>
        <dbReference type="EMBL" id="SUE14857.1"/>
    </source>
</evidence>
<dbReference type="GO" id="GO:0001666">
    <property type="term" value="P:response to hypoxia"/>
    <property type="evidence" value="ECO:0007669"/>
    <property type="project" value="TreeGrafter"/>
</dbReference>
<keyword evidence="6 14" id="KW-0808">Transferase</keyword>
<keyword evidence="7" id="KW-0319">Glycerol metabolism</keyword>
<organism evidence="14 15">
    <name type="scientific">Rhodococcus gordoniae</name>
    <dbReference type="NCBI Taxonomy" id="223392"/>
    <lineage>
        <taxon>Bacteria</taxon>
        <taxon>Bacillati</taxon>
        <taxon>Actinomycetota</taxon>
        <taxon>Actinomycetes</taxon>
        <taxon>Mycobacteriales</taxon>
        <taxon>Nocardiaceae</taxon>
        <taxon>Rhodococcus</taxon>
    </lineage>
</organism>
<feature type="compositionally biased region" description="Low complexity" evidence="11">
    <location>
        <begin position="473"/>
        <end position="485"/>
    </location>
</feature>
<evidence type="ECO:0000256" key="7">
    <source>
        <dbReference type="ARBA" id="ARBA00022798"/>
    </source>
</evidence>
<dbReference type="EMBL" id="UGVI01000001">
    <property type="protein sequence ID" value="SUE14857.1"/>
    <property type="molecule type" value="Genomic_DNA"/>
</dbReference>
<dbReference type="GO" id="GO:0051701">
    <property type="term" value="P:biological process involved in interaction with host"/>
    <property type="evidence" value="ECO:0007669"/>
    <property type="project" value="TreeGrafter"/>
</dbReference>
<keyword evidence="5" id="KW-0444">Lipid biosynthesis</keyword>
<dbReference type="GO" id="GO:0004144">
    <property type="term" value="F:diacylglycerol O-acyltransferase activity"/>
    <property type="evidence" value="ECO:0007669"/>
    <property type="project" value="UniProtKB-EC"/>
</dbReference>
<dbReference type="EC" id="2.3.1.20" evidence="4"/>
<gene>
    <name evidence="14" type="primary">tgs4</name>
    <name evidence="14" type="ORF">NCTC13296_01710</name>
</gene>
<evidence type="ECO:0000256" key="4">
    <source>
        <dbReference type="ARBA" id="ARBA00013244"/>
    </source>
</evidence>
<dbReference type="GO" id="GO:0005886">
    <property type="term" value="C:plasma membrane"/>
    <property type="evidence" value="ECO:0007669"/>
    <property type="project" value="TreeGrafter"/>
</dbReference>
<feature type="domain" description="O-acyltransferase WSD1 C-terminal" evidence="13">
    <location>
        <begin position="312"/>
        <end position="464"/>
    </location>
</feature>
<dbReference type="InterPro" id="IPR004255">
    <property type="entry name" value="O-acyltransferase_WSD1_N"/>
</dbReference>
<dbReference type="RefSeq" id="WP_064063854.1">
    <property type="nucleotide sequence ID" value="NZ_LPZN01000018.1"/>
</dbReference>
<feature type="domain" description="O-acyltransferase WSD1-like N-terminal" evidence="12">
    <location>
        <begin position="28"/>
        <end position="271"/>
    </location>
</feature>
<sequence>MTRRRGIRLAARDALHVFVEDTDPEAPPSTMVSVYVFDARAGDAPIRTREDAVTWIGQRLHRIPALTRRLHRVPANLDFPFWVETDVDPDRHVRYETIGPTSRSEVHRLLASMKERRLDLSAPPWEVHVLADIRGVDDLPDGATVVALLLHHSVTDGLGAVDIARALFDDPAAAPSPGGRVVAVPGPVRAAVSLPFRYARMLPALVAARRARRTLGDLAASGAITAPRPHRPRTRFDTDTNGPRQLGVVRMPLPEVRAVARATQTSVNDVILTVVSGGLRSYLGCCDEIPAVSPAAVVPGSLRDRVGTESENKVTLLYVDLHIDRTDPRERLRRIHESAALEKHRIRRPESAASVAAVDAAPAFDLVMSIRRAHRGPVKPRGEAVPLANTTVTNVPRGPVEGLRFGDSPAVEAIGTPMLNRNYGLVHSATSLGEVLTLSFLASESCMPDPEEYERYLVAAFAELSRDCLPPHGRAAAATGRASTSDGRLEE</sequence>
<evidence type="ECO:0000256" key="3">
    <source>
        <dbReference type="ARBA" id="ARBA00009587"/>
    </source>
</evidence>
<evidence type="ECO:0000256" key="8">
    <source>
        <dbReference type="ARBA" id="ARBA00023098"/>
    </source>
</evidence>
<keyword evidence="8" id="KW-0443">Lipid metabolism</keyword>
<comment type="pathway">
    <text evidence="2">Lipid metabolism.</text>
</comment>
<evidence type="ECO:0000256" key="10">
    <source>
        <dbReference type="ARBA" id="ARBA00048109"/>
    </source>
</evidence>
<dbReference type="PANTHER" id="PTHR31650">
    <property type="entry name" value="O-ACYLTRANSFERASE (WSD1-LIKE) FAMILY PROTEIN"/>
    <property type="match status" value="1"/>
</dbReference>
<comment type="similarity">
    <text evidence="3">Belongs to the long-chain O-acyltransferase family.</text>
</comment>
<evidence type="ECO:0000313" key="15">
    <source>
        <dbReference type="Proteomes" id="UP000254569"/>
    </source>
</evidence>
<evidence type="ECO:0000256" key="6">
    <source>
        <dbReference type="ARBA" id="ARBA00022679"/>
    </source>
</evidence>
<evidence type="ECO:0000259" key="12">
    <source>
        <dbReference type="Pfam" id="PF03007"/>
    </source>
</evidence>
<reference evidence="14 15" key="1">
    <citation type="submission" date="2018-06" db="EMBL/GenBank/DDBJ databases">
        <authorList>
            <consortium name="Pathogen Informatics"/>
            <person name="Doyle S."/>
        </authorList>
    </citation>
    <scope>NUCLEOTIDE SEQUENCE [LARGE SCALE GENOMIC DNA]</scope>
    <source>
        <strain evidence="14 15">NCTC13296</strain>
    </source>
</reference>
<evidence type="ECO:0000256" key="9">
    <source>
        <dbReference type="ARBA" id="ARBA00023315"/>
    </source>
</evidence>
<dbReference type="UniPathway" id="UPA00282"/>
<keyword evidence="9 14" id="KW-0012">Acyltransferase</keyword>
<dbReference type="SUPFAM" id="SSF52777">
    <property type="entry name" value="CoA-dependent acyltransferases"/>
    <property type="match status" value="2"/>
</dbReference>